<name>A0A0E9NH48_SAICN</name>
<evidence type="ECO:0000256" key="4">
    <source>
        <dbReference type="ARBA" id="ARBA00022741"/>
    </source>
</evidence>
<organism evidence="14 15">
    <name type="scientific">Saitoella complicata (strain BCRC 22490 / CBS 7301 / JCM 7358 / NBRC 10748 / NRRL Y-17804)</name>
    <dbReference type="NCBI Taxonomy" id="698492"/>
    <lineage>
        <taxon>Eukaryota</taxon>
        <taxon>Fungi</taxon>
        <taxon>Dikarya</taxon>
        <taxon>Ascomycota</taxon>
        <taxon>Taphrinomycotina</taxon>
        <taxon>Taphrinomycotina incertae sedis</taxon>
        <taxon>Saitoella</taxon>
    </lineage>
</organism>
<dbReference type="Proteomes" id="UP000033140">
    <property type="component" value="Unassembled WGS sequence"/>
</dbReference>
<evidence type="ECO:0000256" key="1">
    <source>
        <dbReference type="ARBA" id="ARBA00000485"/>
    </source>
</evidence>
<comment type="similarity">
    <text evidence="12">Belongs to the ubiquitin-conjugating enzyme family.</text>
</comment>
<comment type="catalytic activity">
    <reaction evidence="1">
        <text>S-ubiquitinyl-[E1 ubiquitin-activating enzyme]-L-cysteine + [E2 ubiquitin-conjugating enzyme]-L-cysteine = [E1 ubiquitin-activating enzyme]-L-cysteine + S-ubiquitinyl-[E2 ubiquitin-conjugating enzyme]-L-cysteine.</text>
        <dbReference type="EC" id="2.3.2.23"/>
    </reaction>
</comment>
<keyword evidence="7" id="KW-0882">Thioester bond</keyword>
<evidence type="ECO:0000256" key="8">
    <source>
        <dbReference type="ARBA" id="ARBA00030012"/>
    </source>
</evidence>
<sequence length="169" mass="18916">MSSNGSATALRRLMKEYQEISQNAPEGIMAGPSDENNFFVWDCLIQGPEGTPFEGGLFPATLTFPKDYPLSPPVMKFTSEMFHPNVYPDGTVCISILHAPGDDPNQYESSSERWSPVQSVEKILISVQSMLSEPNDESGANIEACKVWRDDRKQYNRIVRRLARETLGL</sequence>
<feature type="domain" description="UBC core" evidence="13">
    <location>
        <begin position="8"/>
        <end position="168"/>
    </location>
</feature>
<evidence type="ECO:0000256" key="7">
    <source>
        <dbReference type="ARBA" id="ARBA00022966"/>
    </source>
</evidence>
<reference evidence="14 15" key="1">
    <citation type="journal article" date="2011" name="J. Gen. Appl. Microbiol.">
        <title>Draft genome sequencing of the enigmatic yeast Saitoella complicata.</title>
        <authorList>
            <person name="Nishida H."/>
            <person name="Hamamoto M."/>
            <person name="Sugiyama J."/>
        </authorList>
    </citation>
    <scope>NUCLEOTIDE SEQUENCE [LARGE SCALE GENOMIC DNA]</scope>
    <source>
        <strain evidence="14 15">NRRL Y-17804</strain>
    </source>
</reference>
<evidence type="ECO:0000313" key="14">
    <source>
        <dbReference type="EMBL" id="GAO49212.1"/>
    </source>
</evidence>
<dbReference type="AlphaFoldDB" id="A0A0E9NH48"/>
<evidence type="ECO:0000256" key="9">
    <source>
        <dbReference type="ARBA" id="ARBA00031729"/>
    </source>
</evidence>
<dbReference type="STRING" id="698492.A0A0E9NH48"/>
<dbReference type="InterPro" id="IPR050113">
    <property type="entry name" value="Ub_conjugating_enzyme"/>
</dbReference>
<dbReference type="SMART" id="SM00212">
    <property type="entry name" value="UBCc"/>
    <property type="match status" value="1"/>
</dbReference>
<dbReference type="Gene3D" id="3.10.110.10">
    <property type="entry name" value="Ubiquitin Conjugating Enzyme"/>
    <property type="match status" value="1"/>
</dbReference>
<protein>
    <recommendedName>
        <fullName evidence="2">E2 ubiquitin-conjugating enzyme</fullName>
        <ecNumber evidence="2">2.3.2.23</ecNumber>
    </recommendedName>
    <alternativeName>
        <fullName evidence="10">E2 ubiquitin-conjugating enzyme 7</fullName>
    </alternativeName>
    <alternativeName>
        <fullName evidence="9">Ubiquitin carrier protein</fullName>
    </alternativeName>
    <alternativeName>
        <fullName evidence="8">Ubiquitin-protein ligase</fullName>
    </alternativeName>
</protein>
<dbReference type="InterPro" id="IPR016135">
    <property type="entry name" value="UBQ-conjugating_enzyme/RWD"/>
</dbReference>
<evidence type="ECO:0000256" key="5">
    <source>
        <dbReference type="ARBA" id="ARBA00022786"/>
    </source>
</evidence>
<dbReference type="GO" id="GO:0036503">
    <property type="term" value="P:ERAD pathway"/>
    <property type="evidence" value="ECO:0007669"/>
    <property type="project" value="UniProtKB-ARBA"/>
</dbReference>
<evidence type="ECO:0000256" key="6">
    <source>
        <dbReference type="ARBA" id="ARBA00022840"/>
    </source>
</evidence>
<comment type="caution">
    <text evidence="14">The sequence shown here is derived from an EMBL/GenBank/DDBJ whole genome shotgun (WGS) entry which is preliminary data.</text>
</comment>
<dbReference type="Pfam" id="PF00179">
    <property type="entry name" value="UQ_con"/>
    <property type="match status" value="1"/>
</dbReference>
<keyword evidence="3" id="KW-0808">Transferase</keyword>
<evidence type="ECO:0000313" key="15">
    <source>
        <dbReference type="Proteomes" id="UP000033140"/>
    </source>
</evidence>
<dbReference type="EMBL" id="BACD03000020">
    <property type="protein sequence ID" value="GAO49212.1"/>
    <property type="molecule type" value="Genomic_DNA"/>
</dbReference>
<dbReference type="PROSITE" id="PS00183">
    <property type="entry name" value="UBC_1"/>
    <property type="match status" value="1"/>
</dbReference>
<dbReference type="RefSeq" id="XP_019025251.1">
    <property type="nucleotide sequence ID" value="XM_019171111.1"/>
</dbReference>
<dbReference type="PANTHER" id="PTHR24067">
    <property type="entry name" value="UBIQUITIN-CONJUGATING ENZYME E2"/>
    <property type="match status" value="1"/>
</dbReference>
<dbReference type="EC" id="2.3.2.23" evidence="2"/>
<gene>
    <name evidence="14" type="ORF">G7K_3370-t1</name>
</gene>
<dbReference type="SUPFAM" id="SSF54495">
    <property type="entry name" value="UBC-like"/>
    <property type="match status" value="1"/>
</dbReference>
<accession>A0A0E9NH48</accession>
<reference evidence="14 15" key="2">
    <citation type="journal article" date="2014" name="J. Gen. Appl. Microbiol.">
        <title>The early diverging ascomycetous budding yeast Saitoella complicata has three histone deacetylases belonging to the Clr6, Hos2, and Rpd3 lineages.</title>
        <authorList>
            <person name="Nishida H."/>
            <person name="Matsumoto T."/>
            <person name="Kondo S."/>
            <person name="Hamamoto M."/>
            <person name="Yoshikawa H."/>
        </authorList>
    </citation>
    <scope>NUCLEOTIDE SEQUENCE [LARGE SCALE GENOMIC DNA]</scope>
    <source>
        <strain evidence="14 15">NRRL Y-17804</strain>
    </source>
</reference>
<keyword evidence="6 12" id="KW-0067">ATP-binding</keyword>
<dbReference type="OrthoDB" id="19692at2759"/>
<dbReference type="GO" id="GO:0005524">
    <property type="term" value="F:ATP binding"/>
    <property type="evidence" value="ECO:0007669"/>
    <property type="project" value="UniProtKB-UniRule"/>
</dbReference>
<dbReference type="InterPro" id="IPR000608">
    <property type="entry name" value="UBC"/>
</dbReference>
<dbReference type="CDD" id="cd23796">
    <property type="entry name" value="UBCc_UBE2G2"/>
    <property type="match status" value="1"/>
</dbReference>
<evidence type="ECO:0000259" key="13">
    <source>
        <dbReference type="PROSITE" id="PS50127"/>
    </source>
</evidence>
<keyword evidence="5 12" id="KW-0833">Ubl conjugation pathway</keyword>
<dbReference type="FunFam" id="3.10.110.10:FF:000008">
    <property type="entry name" value="Ubiquitin-conjugating enzyme E2 G2"/>
    <property type="match status" value="1"/>
</dbReference>
<keyword evidence="15" id="KW-1185">Reference proteome</keyword>
<reference evidence="14 15" key="3">
    <citation type="journal article" date="2015" name="Genome Announc.">
        <title>Draft Genome Sequence of the Archiascomycetous Yeast Saitoella complicata.</title>
        <authorList>
            <person name="Yamauchi K."/>
            <person name="Kondo S."/>
            <person name="Hamamoto M."/>
            <person name="Takahashi Y."/>
            <person name="Ogura Y."/>
            <person name="Hayashi T."/>
            <person name="Nishida H."/>
        </authorList>
    </citation>
    <scope>NUCLEOTIDE SEQUENCE [LARGE SCALE GENOMIC DNA]</scope>
    <source>
        <strain evidence="14 15">NRRL Y-17804</strain>
    </source>
</reference>
<dbReference type="OMA" id="APDGMFT"/>
<evidence type="ECO:0000256" key="3">
    <source>
        <dbReference type="ARBA" id="ARBA00022679"/>
    </source>
</evidence>
<dbReference type="GO" id="GO:0061631">
    <property type="term" value="F:ubiquitin conjugating enzyme activity"/>
    <property type="evidence" value="ECO:0007669"/>
    <property type="project" value="UniProtKB-EC"/>
</dbReference>
<evidence type="ECO:0000256" key="10">
    <source>
        <dbReference type="ARBA" id="ARBA00077195"/>
    </source>
</evidence>
<evidence type="ECO:0000256" key="11">
    <source>
        <dbReference type="PROSITE-ProRule" id="PRU10133"/>
    </source>
</evidence>
<keyword evidence="4 12" id="KW-0547">Nucleotide-binding</keyword>
<proteinExistence type="inferred from homology"/>
<feature type="active site" description="Glycyl thioester intermediate" evidence="11">
    <location>
        <position position="93"/>
    </location>
</feature>
<dbReference type="InterPro" id="IPR023313">
    <property type="entry name" value="UBQ-conjugating_AS"/>
</dbReference>
<evidence type="ECO:0000256" key="2">
    <source>
        <dbReference type="ARBA" id="ARBA00012486"/>
    </source>
</evidence>
<evidence type="ECO:0000256" key="12">
    <source>
        <dbReference type="RuleBase" id="RU362109"/>
    </source>
</evidence>
<dbReference type="PROSITE" id="PS50127">
    <property type="entry name" value="UBC_2"/>
    <property type="match status" value="1"/>
</dbReference>